<organism evidence="2 3">
    <name type="scientific">Leucobacter soli</name>
    <dbReference type="NCBI Taxonomy" id="2812850"/>
    <lineage>
        <taxon>Bacteria</taxon>
        <taxon>Bacillati</taxon>
        <taxon>Actinomycetota</taxon>
        <taxon>Actinomycetes</taxon>
        <taxon>Micrococcales</taxon>
        <taxon>Microbacteriaceae</taxon>
        <taxon>Leucobacter</taxon>
    </lineage>
</organism>
<dbReference type="InterPro" id="IPR050228">
    <property type="entry name" value="Carboxylesterase_BioH"/>
</dbReference>
<dbReference type="InterPro" id="IPR000073">
    <property type="entry name" value="AB_hydrolase_1"/>
</dbReference>
<keyword evidence="3" id="KW-1185">Reference proteome</keyword>
<dbReference type="PANTHER" id="PTHR43194">
    <property type="entry name" value="HYDROLASE ALPHA/BETA FOLD FAMILY"/>
    <property type="match status" value="1"/>
</dbReference>
<reference evidence="2" key="1">
    <citation type="submission" date="2021-06" db="EMBL/GenBank/DDBJ databases">
        <authorList>
            <person name="Criscuolo A."/>
        </authorList>
    </citation>
    <scope>NUCLEOTIDE SEQUENCE</scope>
    <source>
        <strain evidence="2">CIP111803</strain>
    </source>
</reference>
<dbReference type="GO" id="GO:0016787">
    <property type="term" value="F:hydrolase activity"/>
    <property type="evidence" value="ECO:0007669"/>
    <property type="project" value="UniProtKB-KW"/>
</dbReference>
<dbReference type="RefSeq" id="WP_218116218.1">
    <property type="nucleotide sequence ID" value="NZ_JBHSRW010000034.1"/>
</dbReference>
<gene>
    <name evidence="2" type="primary">tgnD_3</name>
    <name evidence="2" type="ORF">LEUCIP111803_02289</name>
</gene>
<comment type="caution">
    <text evidence="2">The sequence shown here is derived from an EMBL/GenBank/DDBJ whole genome shotgun (WGS) entry which is preliminary data.</text>
</comment>
<dbReference type="Proteomes" id="UP000693892">
    <property type="component" value="Unassembled WGS sequence"/>
</dbReference>
<keyword evidence="2" id="KW-0378">Hydrolase</keyword>
<name>A0A916K168_9MICO</name>
<feature type="domain" description="AB hydrolase-1" evidence="1">
    <location>
        <begin position="8"/>
        <end position="230"/>
    </location>
</feature>
<protein>
    <submittedName>
        <fullName evidence="2">(E)-2-((N-methylformamido)methylene)succinate hydrolase</fullName>
        <ecNumber evidence="2">3.5.1.-</ecNumber>
    </submittedName>
</protein>
<evidence type="ECO:0000259" key="1">
    <source>
        <dbReference type="Pfam" id="PF12697"/>
    </source>
</evidence>
<evidence type="ECO:0000313" key="3">
    <source>
        <dbReference type="Proteomes" id="UP000693892"/>
    </source>
</evidence>
<dbReference type="Pfam" id="PF12697">
    <property type="entry name" value="Abhydrolase_6"/>
    <property type="match status" value="1"/>
</dbReference>
<dbReference type="PANTHER" id="PTHR43194:SF2">
    <property type="entry name" value="PEROXISOMAL MEMBRANE PROTEIN LPX1"/>
    <property type="match status" value="1"/>
</dbReference>
<evidence type="ECO:0000313" key="2">
    <source>
        <dbReference type="EMBL" id="CAG7619387.1"/>
    </source>
</evidence>
<sequence>MSSGKSPVVLLHSLGLCSEDYRPFIEAARPRCVRSVDLLGHGSRQTVTPESVTAMADDVWNEIETSVPVHLVGHSLGGAVAATLASSHPSAIASLAIVASPFAGSPVFLERARSAEQSGMVPQIEVTLERWFDENANPAVVAQIESSLEANSVANWAAAWRALGNFAGFDRLGLPVEISRRTLCLSSAGDRSTPPQVGAQIVSALPGSSQVVVAGGGHAGVIECAQEYADLLRTHWDRFEGIENEEVQ</sequence>
<proteinExistence type="predicted"/>
<dbReference type="EMBL" id="CAJVAP010000033">
    <property type="protein sequence ID" value="CAG7619387.1"/>
    <property type="molecule type" value="Genomic_DNA"/>
</dbReference>
<accession>A0A916K168</accession>
<dbReference type="EC" id="3.5.1.-" evidence="2"/>
<dbReference type="AlphaFoldDB" id="A0A916K168"/>